<dbReference type="InterPro" id="IPR028107">
    <property type="entry name" value="Spatacsin_C_dom"/>
</dbReference>
<dbReference type="OMA" id="AYHACAR"/>
<dbReference type="HOGENOM" id="CLU_041206_0_0_1"/>
<evidence type="ECO:0000313" key="2">
    <source>
        <dbReference type="EMBL" id="EFX76567.1"/>
    </source>
</evidence>
<dbReference type="Proteomes" id="UP000000305">
    <property type="component" value="Unassembled WGS sequence"/>
</dbReference>
<dbReference type="PhylomeDB" id="E9GUX4"/>
<dbReference type="Pfam" id="PF14649">
    <property type="entry name" value="Spatacsin_C"/>
    <property type="match status" value="1"/>
</dbReference>
<dbReference type="PANTHER" id="PTHR13650:SF0">
    <property type="entry name" value="SPATACSIN"/>
    <property type="match status" value="1"/>
</dbReference>
<keyword evidence="3" id="KW-1185">Reference proteome</keyword>
<dbReference type="STRING" id="6669.E9GUX4"/>
<reference evidence="2 3" key="1">
    <citation type="journal article" date="2011" name="Science">
        <title>The ecoresponsive genome of Daphnia pulex.</title>
        <authorList>
            <person name="Colbourne J.K."/>
            <person name="Pfrender M.E."/>
            <person name="Gilbert D."/>
            <person name="Thomas W.K."/>
            <person name="Tucker A."/>
            <person name="Oakley T.H."/>
            <person name="Tokishita S."/>
            <person name="Aerts A."/>
            <person name="Arnold G.J."/>
            <person name="Basu M.K."/>
            <person name="Bauer D.J."/>
            <person name="Caceres C.E."/>
            <person name="Carmel L."/>
            <person name="Casola C."/>
            <person name="Choi J.H."/>
            <person name="Detter J.C."/>
            <person name="Dong Q."/>
            <person name="Dusheyko S."/>
            <person name="Eads B.D."/>
            <person name="Frohlich T."/>
            <person name="Geiler-Samerotte K.A."/>
            <person name="Gerlach D."/>
            <person name="Hatcher P."/>
            <person name="Jogdeo S."/>
            <person name="Krijgsveld J."/>
            <person name="Kriventseva E.V."/>
            <person name="Kultz D."/>
            <person name="Laforsch C."/>
            <person name="Lindquist E."/>
            <person name="Lopez J."/>
            <person name="Manak J.R."/>
            <person name="Muller J."/>
            <person name="Pangilinan J."/>
            <person name="Patwardhan R.P."/>
            <person name="Pitluck S."/>
            <person name="Pritham E.J."/>
            <person name="Rechtsteiner A."/>
            <person name="Rho M."/>
            <person name="Rogozin I.B."/>
            <person name="Sakarya O."/>
            <person name="Salamov A."/>
            <person name="Schaack S."/>
            <person name="Shapiro H."/>
            <person name="Shiga Y."/>
            <person name="Skalitzky C."/>
            <person name="Smith Z."/>
            <person name="Souvorov A."/>
            <person name="Sung W."/>
            <person name="Tang Z."/>
            <person name="Tsuchiya D."/>
            <person name="Tu H."/>
            <person name="Vos H."/>
            <person name="Wang M."/>
            <person name="Wolf Y.I."/>
            <person name="Yamagata H."/>
            <person name="Yamada T."/>
            <person name="Ye Y."/>
            <person name="Shaw J.R."/>
            <person name="Andrews J."/>
            <person name="Crease T.J."/>
            <person name="Tang H."/>
            <person name="Lucas S.M."/>
            <person name="Robertson H.M."/>
            <person name="Bork P."/>
            <person name="Koonin E.V."/>
            <person name="Zdobnov E.M."/>
            <person name="Grigoriev I.V."/>
            <person name="Lynch M."/>
            <person name="Boore J.L."/>
        </authorList>
    </citation>
    <scope>NUCLEOTIDE SEQUENCE [LARGE SCALE GENOMIC DNA]</scope>
</reference>
<feature type="domain" description="Spatacsin C-terminal" evidence="1">
    <location>
        <begin position="9"/>
        <end position="290"/>
    </location>
</feature>
<dbReference type="InParanoid" id="E9GUX4"/>
<dbReference type="eggNOG" id="KOG1884">
    <property type="taxonomic scope" value="Eukaryota"/>
</dbReference>
<evidence type="ECO:0000259" key="1">
    <source>
        <dbReference type="Pfam" id="PF14649"/>
    </source>
</evidence>
<proteinExistence type="predicted"/>
<organism evidence="2 3">
    <name type="scientific">Daphnia pulex</name>
    <name type="common">Water flea</name>
    <dbReference type="NCBI Taxonomy" id="6669"/>
    <lineage>
        <taxon>Eukaryota</taxon>
        <taxon>Metazoa</taxon>
        <taxon>Ecdysozoa</taxon>
        <taxon>Arthropoda</taxon>
        <taxon>Crustacea</taxon>
        <taxon>Branchiopoda</taxon>
        <taxon>Diplostraca</taxon>
        <taxon>Cladocera</taxon>
        <taxon>Anomopoda</taxon>
        <taxon>Daphniidae</taxon>
        <taxon>Daphnia</taxon>
    </lineage>
</organism>
<feature type="non-terminal residue" evidence="2">
    <location>
        <position position="1"/>
    </location>
</feature>
<accession>E9GUX4</accession>
<sequence>TLCADPTQLGRALLEAALNLEQNNEWPVAVELLIFSHSSFTLACDVENIGQILSQARCFIDKLLLDQQWILITRLTTGIQRYTEMSYVFELLKEHDQFEYLLRKGMDRLPLLRQALLDFLRPNCLENRELFRLVALHFHMHAEVAGMWQDEANGLLKPIVDLALPMLRTGPEMKKVLTSAMHNLAHAAEYFLQAGRLNHANKCALQAELVALQIHLVNRAIDGHQIYCILGLNSAQAEIISRGYGFNISWGKALMRHYIINGGTEYLERFVRRHTVTPAIVEEVVTDFEQESGLCKKQEILDRLSRLVSMLTDAEAKYRLASRLNLRHLVSELLSSSALPYLKDTAWGKKANQDL</sequence>
<dbReference type="EMBL" id="GL732567">
    <property type="protein sequence ID" value="EFX76567.1"/>
    <property type="molecule type" value="Genomic_DNA"/>
</dbReference>
<name>E9GUX4_DAPPU</name>
<dbReference type="KEGG" id="dpx:DAPPUDRAFT_54979"/>
<dbReference type="InterPro" id="IPR028103">
    <property type="entry name" value="Spatacsin"/>
</dbReference>
<protein>
    <recommendedName>
        <fullName evidence="1">Spatacsin C-terminal domain-containing protein</fullName>
    </recommendedName>
</protein>
<dbReference type="OrthoDB" id="2018754at2759"/>
<dbReference type="AlphaFoldDB" id="E9GUX4"/>
<gene>
    <name evidence="2" type="ORF">DAPPUDRAFT_54979</name>
</gene>
<dbReference type="PANTHER" id="PTHR13650">
    <property type="entry name" value="SPATACSIN"/>
    <property type="match status" value="1"/>
</dbReference>
<evidence type="ECO:0000313" key="3">
    <source>
        <dbReference type="Proteomes" id="UP000000305"/>
    </source>
</evidence>